<reference evidence="9 10" key="1">
    <citation type="submission" date="2018-07" db="EMBL/GenBank/DDBJ databases">
        <title>Pseudomonas laoshanensis sp. nov., isolated from soil.</title>
        <authorList>
            <person name="Sun J."/>
            <person name="Yu L."/>
            <person name="Wang M."/>
            <person name="Zhang C."/>
        </authorList>
    </citation>
    <scope>NUCLEOTIDE SEQUENCE [LARGE SCALE GENOMIC DNA]</scope>
    <source>
        <strain evidence="9 10">Y22</strain>
    </source>
</reference>
<dbReference type="InterPro" id="IPR010994">
    <property type="entry name" value="RuvA_2-like"/>
</dbReference>
<accession>A0A7V7KV28</accession>
<keyword evidence="3" id="KW-0479">Metal-binding</keyword>
<dbReference type="SUPFAM" id="SSF102712">
    <property type="entry name" value="JAB1/MPN domain"/>
    <property type="match status" value="1"/>
</dbReference>
<gene>
    <name evidence="9" type="ORF">DT594_11590</name>
</gene>
<comment type="similarity">
    <text evidence="1 7">Belongs to the UPF0758 family.</text>
</comment>
<dbReference type="Pfam" id="PF04002">
    <property type="entry name" value="RadC"/>
    <property type="match status" value="1"/>
</dbReference>
<dbReference type="AlphaFoldDB" id="A0A7V7KV28"/>
<dbReference type="InterPro" id="IPR001405">
    <property type="entry name" value="UPF0758"/>
</dbReference>
<evidence type="ECO:0000256" key="1">
    <source>
        <dbReference type="ARBA" id="ARBA00010243"/>
    </source>
</evidence>
<evidence type="ECO:0000256" key="7">
    <source>
        <dbReference type="RuleBase" id="RU003797"/>
    </source>
</evidence>
<dbReference type="GO" id="GO:0008237">
    <property type="term" value="F:metallopeptidase activity"/>
    <property type="evidence" value="ECO:0007669"/>
    <property type="project" value="UniProtKB-KW"/>
</dbReference>
<dbReference type="InterPro" id="IPR037518">
    <property type="entry name" value="MPN"/>
</dbReference>
<evidence type="ECO:0000256" key="2">
    <source>
        <dbReference type="ARBA" id="ARBA00022670"/>
    </source>
</evidence>
<dbReference type="InterPro" id="IPR046778">
    <property type="entry name" value="UPF0758_N"/>
</dbReference>
<dbReference type="SUPFAM" id="SSF47781">
    <property type="entry name" value="RuvA domain 2-like"/>
    <property type="match status" value="1"/>
</dbReference>
<organism evidence="9 10">
    <name type="scientific">Halopseudomonas laoshanensis</name>
    <dbReference type="NCBI Taxonomy" id="2268758"/>
    <lineage>
        <taxon>Bacteria</taxon>
        <taxon>Pseudomonadati</taxon>
        <taxon>Pseudomonadota</taxon>
        <taxon>Gammaproteobacteria</taxon>
        <taxon>Pseudomonadales</taxon>
        <taxon>Pseudomonadaceae</taxon>
        <taxon>Halopseudomonas</taxon>
    </lineage>
</organism>
<dbReference type="Pfam" id="PF20582">
    <property type="entry name" value="UPF0758_N"/>
    <property type="match status" value="1"/>
</dbReference>
<dbReference type="InterPro" id="IPR025657">
    <property type="entry name" value="RadC_JAB"/>
</dbReference>
<dbReference type="CDD" id="cd08071">
    <property type="entry name" value="MPN_DUF2466"/>
    <property type="match status" value="1"/>
</dbReference>
<keyword evidence="6" id="KW-0482">Metalloprotease</keyword>
<keyword evidence="10" id="KW-1185">Reference proteome</keyword>
<keyword evidence="2" id="KW-0645">Protease</keyword>
<dbReference type="PROSITE" id="PS50249">
    <property type="entry name" value="MPN"/>
    <property type="match status" value="1"/>
</dbReference>
<evidence type="ECO:0000313" key="10">
    <source>
        <dbReference type="Proteomes" id="UP000463138"/>
    </source>
</evidence>
<name>A0A7V7KV28_9GAMM</name>
<dbReference type="EMBL" id="QOVF01000003">
    <property type="protein sequence ID" value="KAA0694316.1"/>
    <property type="molecule type" value="Genomic_DNA"/>
</dbReference>
<evidence type="ECO:0000256" key="5">
    <source>
        <dbReference type="ARBA" id="ARBA00022833"/>
    </source>
</evidence>
<dbReference type="InterPro" id="IPR020891">
    <property type="entry name" value="UPF0758_CS"/>
</dbReference>
<dbReference type="GO" id="GO:0046872">
    <property type="term" value="F:metal ion binding"/>
    <property type="evidence" value="ECO:0007669"/>
    <property type="project" value="UniProtKB-KW"/>
</dbReference>
<dbReference type="PANTHER" id="PTHR30471">
    <property type="entry name" value="DNA REPAIR PROTEIN RADC"/>
    <property type="match status" value="1"/>
</dbReference>
<evidence type="ECO:0000256" key="3">
    <source>
        <dbReference type="ARBA" id="ARBA00022723"/>
    </source>
</evidence>
<evidence type="ECO:0000313" key="9">
    <source>
        <dbReference type="EMBL" id="KAA0694316.1"/>
    </source>
</evidence>
<dbReference type="PANTHER" id="PTHR30471:SF3">
    <property type="entry name" value="UPF0758 PROTEIN YEES-RELATED"/>
    <property type="match status" value="1"/>
</dbReference>
<keyword evidence="5" id="KW-0862">Zinc</keyword>
<evidence type="ECO:0000256" key="4">
    <source>
        <dbReference type="ARBA" id="ARBA00022801"/>
    </source>
</evidence>
<dbReference type="FunFam" id="3.40.140.10:FF:000032">
    <property type="entry name" value="DNA repair protein RadC"/>
    <property type="match status" value="1"/>
</dbReference>
<dbReference type="NCBIfam" id="NF000642">
    <property type="entry name" value="PRK00024.1"/>
    <property type="match status" value="1"/>
</dbReference>
<dbReference type="RefSeq" id="WP_149332818.1">
    <property type="nucleotide sequence ID" value="NZ_QOVF01000003.1"/>
</dbReference>
<dbReference type="OrthoDB" id="9804482at2"/>
<sequence>MPITDWPLAERPREKLIKQGAAALSDAELLAIFLRTGIPGRSAVDLARDLLSSFGSLRALVQADMPDFCTHPGLGPAKYVQLQAVMEMARRHLFEELKRGTALTSPGAVRQYLRSRMAHLPHEVFACLFLDNQHRVIAFEELFQGTLDSASVYPREVVKRALALNAAAVILTHNHPSGVAEPSQADQMLTRRLKEALGLVDIRVLDHLVVGDGDPVSFAERGLL</sequence>
<keyword evidence="4" id="KW-0378">Hydrolase</keyword>
<dbReference type="NCBIfam" id="TIGR00608">
    <property type="entry name" value="radc"/>
    <property type="match status" value="1"/>
</dbReference>
<dbReference type="Proteomes" id="UP000463138">
    <property type="component" value="Unassembled WGS sequence"/>
</dbReference>
<evidence type="ECO:0000259" key="8">
    <source>
        <dbReference type="PROSITE" id="PS50249"/>
    </source>
</evidence>
<feature type="domain" description="MPN" evidence="8">
    <location>
        <begin position="102"/>
        <end position="224"/>
    </location>
</feature>
<dbReference type="GO" id="GO:0006508">
    <property type="term" value="P:proteolysis"/>
    <property type="evidence" value="ECO:0007669"/>
    <property type="project" value="UniProtKB-KW"/>
</dbReference>
<comment type="caution">
    <text evidence="9">The sequence shown here is derived from an EMBL/GenBank/DDBJ whole genome shotgun (WGS) entry which is preliminary data.</text>
</comment>
<evidence type="ECO:0000256" key="6">
    <source>
        <dbReference type="ARBA" id="ARBA00023049"/>
    </source>
</evidence>
<dbReference type="Gene3D" id="3.40.140.10">
    <property type="entry name" value="Cytidine Deaminase, domain 2"/>
    <property type="match status" value="1"/>
</dbReference>
<dbReference type="Gene3D" id="1.10.150.20">
    <property type="entry name" value="5' to 3' exonuclease, C-terminal subdomain"/>
    <property type="match status" value="1"/>
</dbReference>
<protein>
    <submittedName>
        <fullName evidence="9">JAB domain-containing protein</fullName>
    </submittedName>
</protein>
<proteinExistence type="inferred from homology"/>
<dbReference type="PROSITE" id="PS01302">
    <property type="entry name" value="UPF0758"/>
    <property type="match status" value="1"/>
</dbReference>